<dbReference type="Proteomes" id="UP001363151">
    <property type="component" value="Unassembled WGS sequence"/>
</dbReference>
<evidence type="ECO:0000313" key="2">
    <source>
        <dbReference type="EMBL" id="KAK7253873.1"/>
    </source>
</evidence>
<comment type="caution">
    <text evidence="2">The sequence shown here is derived from an EMBL/GenBank/DDBJ whole genome shotgun (WGS) entry which is preliminary data.</text>
</comment>
<gene>
    <name evidence="2" type="ORF">SO694_00002893</name>
</gene>
<reference evidence="2 3" key="1">
    <citation type="submission" date="2024-03" db="EMBL/GenBank/DDBJ databases">
        <title>Aureococcus anophagefferens CCMP1851 and Kratosvirus quantuckense: Draft genome of a second virus-susceptible host strain in the model system.</title>
        <authorList>
            <person name="Chase E."/>
            <person name="Truchon A.R."/>
            <person name="Schepens W."/>
            <person name="Wilhelm S.W."/>
        </authorList>
    </citation>
    <scope>NUCLEOTIDE SEQUENCE [LARGE SCALE GENOMIC DNA]</scope>
    <source>
        <strain evidence="2 3">CCMP1851</strain>
    </source>
</reference>
<feature type="compositionally biased region" description="Acidic residues" evidence="1">
    <location>
        <begin position="757"/>
        <end position="772"/>
    </location>
</feature>
<feature type="non-terminal residue" evidence="2">
    <location>
        <position position="960"/>
    </location>
</feature>
<feature type="region of interest" description="Disordered" evidence="1">
    <location>
        <begin position="699"/>
        <end position="784"/>
    </location>
</feature>
<dbReference type="EMBL" id="JBBJCI010000034">
    <property type="protein sequence ID" value="KAK7253873.1"/>
    <property type="molecule type" value="Genomic_DNA"/>
</dbReference>
<evidence type="ECO:0000313" key="3">
    <source>
        <dbReference type="Proteomes" id="UP001363151"/>
    </source>
</evidence>
<keyword evidence="3" id="KW-1185">Reference proteome</keyword>
<accession>A0ABR1GDB2</accession>
<name>A0ABR1GDB2_AURAN</name>
<protein>
    <submittedName>
        <fullName evidence="2">Uncharacterized protein</fullName>
    </submittedName>
</protein>
<sequence>MIQVFEYLSIGTSNRSNYKNRALKHGGVADGDDVLIDSTAVLNMILQDEGLAMYLTRKPGMLNRVLAYMPDAKNDIVACIQHNNADKLAVISGLVRNFMTRKRYIYVRKVTAQLLFKVSIKNDDHWPMPNPLPLGADAAAQSTLFGEMPPVFVGSVDQGKSCVVRGGVAKLLKWVVSLPGVAAAVNEMPALTLLVKVCIDAAKLIGSTDVTALSIMIVLAGAGGSSRYVVAESLYQGGDHHAEQAAYLELGPLAEINTLEAEGIEIDDARGRFNLPVKFVYTLDGSGRRSLAGFNSASGLYSIIGVPVTTAQLGDAILRPTDINQLPPKVDLLARTFPSVVCGADTKDNRAKFALRMFGYRLKPLVHYEPDDLKIETLHGFMNVLKHFVAALYAVFVGWKLGHKFQAVLTKHGVAHFVGVGKDGKTETCSITNGVHYAKLLKHEFWRDVYAMLAAEGRAVEGACVRYVGVLTAKLCGVMLSNYTKSNDWLDAAILAIAVGTVLRNMFYAKVISPAVYEFIKVLPEQLRRVRDLELSLHVPQDRAGTVFSVVDIFFNGPFERINYDLVEILRNGSRGGGRRSKKAFAFLGEVLAKMRTKFGNTHGAQYHNLKDAMENQHFKFALGIIMDSEIDVSAKRLKRWAARLKSQYGDLPQTSHFGHPASIASSHAYLLDSTGMKAAPPFLPPVPCAVPVEEPKVQAPAVTSPVRKKSRPDATDGGGDAARRMDDADDSGDDGGAESSTSGGDGDGSDRMSDGDASDDSSDGGESDDDDAPRIEGFDEDSLAAGGTQIVADALTLDTAAQDRDAEGPRGTTTSGKIKSLHSGATEMVLDASFSGKVMVNKKWIRISYRIDGQPLAHQIVLPLRRVAKVYYDAATSLLALVVVKQPTFWIQHQVQVARAPAATDGAPVATAKFAWRETPVDDPSPGKTLSKFQLLRIGSVTKGGFDKLFDHISHLAKR</sequence>
<evidence type="ECO:0000256" key="1">
    <source>
        <dbReference type="SAM" id="MobiDB-lite"/>
    </source>
</evidence>
<proteinExistence type="predicted"/>
<feature type="compositionally biased region" description="Acidic residues" evidence="1">
    <location>
        <begin position="728"/>
        <end position="737"/>
    </location>
</feature>
<organism evidence="2 3">
    <name type="scientific">Aureococcus anophagefferens</name>
    <name type="common">Harmful bloom alga</name>
    <dbReference type="NCBI Taxonomy" id="44056"/>
    <lineage>
        <taxon>Eukaryota</taxon>
        <taxon>Sar</taxon>
        <taxon>Stramenopiles</taxon>
        <taxon>Ochrophyta</taxon>
        <taxon>Pelagophyceae</taxon>
        <taxon>Pelagomonadales</taxon>
        <taxon>Pelagomonadaceae</taxon>
        <taxon>Aureococcus</taxon>
    </lineage>
</organism>